<protein>
    <submittedName>
        <fullName evidence="2">Uncharacterized protein</fullName>
    </submittedName>
</protein>
<comment type="caution">
    <text evidence="2">The sequence shown here is derived from an EMBL/GenBank/DDBJ whole genome shotgun (WGS) entry which is preliminary data.</text>
</comment>
<sequence>MATVVLGLLISVSMAARRARIVACLDGIPVDKYGQVAKAAVRGPVPSDPWIRVAAGRLARFQADGLMPFARIAPWLFAACGLLQIPDILDPDRPVTVSQVFVLVTFAALPVYYWLYPRLLDARAHLLLAELTNPVSCTGSAERLG</sequence>
<accession>X8DNR2</accession>
<name>X8DNR2_9MYCO</name>
<dbReference type="Proteomes" id="UP000023351">
    <property type="component" value="Unassembled WGS sequence"/>
</dbReference>
<dbReference type="PATRIC" id="fig|1299321.3.peg.3113"/>
<organism evidence="2 3">
    <name type="scientific">Mycobacteroides abscessus subsp. bolletii 1513</name>
    <dbReference type="NCBI Taxonomy" id="1299321"/>
    <lineage>
        <taxon>Bacteria</taxon>
        <taxon>Bacillati</taxon>
        <taxon>Actinomycetota</taxon>
        <taxon>Actinomycetes</taxon>
        <taxon>Mycobacteriales</taxon>
        <taxon>Mycobacteriaceae</taxon>
        <taxon>Mycobacteroides</taxon>
        <taxon>Mycobacteroides abscessus</taxon>
    </lineage>
</organism>
<evidence type="ECO:0000256" key="1">
    <source>
        <dbReference type="SAM" id="Phobius"/>
    </source>
</evidence>
<dbReference type="EMBL" id="JAOJ01000002">
    <property type="protein sequence ID" value="EUA69303.1"/>
    <property type="molecule type" value="Genomic_DNA"/>
</dbReference>
<keyword evidence="1" id="KW-0812">Transmembrane</keyword>
<evidence type="ECO:0000313" key="3">
    <source>
        <dbReference type="Proteomes" id="UP000023351"/>
    </source>
</evidence>
<proteinExistence type="predicted"/>
<keyword evidence="1" id="KW-0472">Membrane</keyword>
<reference evidence="2 3" key="1">
    <citation type="submission" date="2013-12" db="EMBL/GenBank/DDBJ databases">
        <authorList>
            <person name="Zelazny A."/>
            <person name="Olivier K."/>
            <person name="Holland S."/>
            <person name="Lenaerts A."/>
            <person name="Ordway D."/>
            <person name="DeGroote M.A."/>
            <person name="Parker T."/>
            <person name="Sizemore C."/>
            <person name="Tallon L.J."/>
            <person name="Sadzewicz L.K."/>
            <person name="Sengamalay N."/>
            <person name="Fraser C.M."/>
            <person name="Hine E."/>
            <person name="Shefchek K.A."/>
            <person name="Das S.P."/>
            <person name="Tettelin H."/>
        </authorList>
    </citation>
    <scope>NUCLEOTIDE SEQUENCE [LARGE SCALE GENOMIC DNA]</scope>
    <source>
        <strain evidence="2 3">1513</strain>
    </source>
</reference>
<dbReference type="AlphaFoldDB" id="X8DNR2"/>
<keyword evidence="1" id="KW-1133">Transmembrane helix</keyword>
<evidence type="ECO:0000313" key="2">
    <source>
        <dbReference type="EMBL" id="EUA69303.1"/>
    </source>
</evidence>
<feature type="transmembrane region" description="Helical" evidence="1">
    <location>
        <begin position="96"/>
        <end position="115"/>
    </location>
</feature>
<gene>
    <name evidence="2" type="ORF">I540_3240</name>
</gene>